<dbReference type="RefSeq" id="WP_162360807.1">
    <property type="nucleotide sequence ID" value="NZ_CP047591.1"/>
</dbReference>
<dbReference type="Proteomes" id="UP000463883">
    <property type="component" value="Chromosome"/>
</dbReference>
<dbReference type="SMART" id="SM00347">
    <property type="entry name" value="HTH_MARR"/>
    <property type="match status" value="1"/>
</dbReference>
<dbReference type="Pfam" id="PF12802">
    <property type="entry name" value="MarR_2"/>
    <property type="match status" value="1"/>
</dbReference>
<evidence type="ECO:0000313" key="5">
    <source>
        <dbReference type="EMBL" id="QHI71029.1"/>
    </source>
</evidence>
<dbReference type="SUPFAM" id="SSF46785">
    <property type="entry name" value="Winged helix' DNA-binding domain"/>
    <property type="match status" value="1"/>
</dbReference>
<organism evidence="5 6">
    <name type="scientific">Aminipila terrae</name>
    <dbReference type="NCBI Taxonomy" id="2697030"/>
    <lineage>
        <taxon>Bacteria</taxon>
        <taxon>Bacillati</taxon>
        <taxon>Bacillota</taxon>
        <taxon>Clostridia</taxon>
        <taxon>Peptostreptococcales</taxon>
        <taxon>Anaerovoracaceae</taxon>
        <taxon>Aminipila</taxon>
    </lineage>
</organism>
<dbReference type="GO" id="GO:0003700">
    <property type="term" value="F:DNA-binding transcription factor activity"/>
    <property type="evidence" value="ECO:0007669"/>
    <property type="project" value="InterPro"/>
</dbReference>
<evidence type="ECO:0000313" key="6">
    <source>
        <dbReference type="Proteomes" id="UP000463883"/>
    </source>
</evidence>
<dbReference type="Gene3D" id="1.10.10.10">
    <property type="entry name" value="Winged helix-like DNA-binding domain superfamily/Winged helix DNA-binding domain"/>
    <property type="match status" value="1"/>
</dbReference>
<keyword evidence="6" id="KW-1185">Reference proteome</keyword>
<dbReference type="EMBL" id="CP047591">
    <property type="protein sequence ID" value="QHI71029.1"/>
    <property type="molecule type" value="Genomic_DNA"/>
</dbReference>
<dbReference type="PROSITE" id="PS01117">
    <property type="entry name" value="HTH_MARR_1"/>
    <property type="match status" value="1"/>
</dbReference>
<dbReference type="InterPro" id="IPR036390">
    <property type="entry name" value="WH_DNA-bd_sf"/>
</dbReference>
<evidence type="ECO:0000256" key="3">
    <source>
        <dbReference type="ARBA" id="ARBA00023163"/>
    </source>
</evidence>
<feature type="domain" description="HTH marR-type" evidence="4">
    <location>
        <begin position="1"/>
        <end position="139"/>
    </location>
</feature>
<dbReference type="AlphaFoldDB" id="A0A6P1M8H7"/>
<evidence type="ECO:0000256" key="2">
    <source>
        <dbReference type="ARBA" id="ARBA00023125"/>
    </source>
</evidence>
<dbReference type="InterPro" id="IPR000835">
    <property type="entry name" value="HTH_MarR-typ"/>
</dbReference>
<dbReference type="PANTHER" id="PTHR42756">
    <property type="entry name" value="TRANSCRIPTIONAL REGULATOR, MARR"/>
    <property type="match status" value="1"/>
</dbReference>
<evidence type="ECO:0000259" key="4">
    <source>
        <dbReference type="PROSITE" id="PS50995"/>
    </source>
</evidence>
<sequence length="149" mass="17376">MTEFDIRQCVNYITLNNSKKLSEVFGKWLDGSGITRIQWIALFFLKTNGKLSQRELSQAMEINDSSALRLVDRLERDGFVTRTRSKEDRRVIHLDLTQRGSDLMDKLLPIGEQFNQVLIQGIPQEEIEIFLNVQAKMYKNIINDERSQI</sequence>
<accession>A0A6P1M8H7</accession>
<keyword evidence="2" id="KW-0238">DNA-binding</keyword>
<dbReference type="KEGG" id="amic:Ami3637_00290"/>
<dbReference type="InterPro" id="IPR023187">
    <property type="entry name" value="Tscrpt_reg_MarR-type_CS"/>
</dbReference>
<gene>
    <name evidence="5" type="ORF">Ami3637_00290</name>
</gene>
<dbReference type="PRINTS" id="PR00598">
    <property type="entry name" value="HTHMARR"/>
</dbReference>
<keyword evidence="1" id="KW-0805">Transcription regulation</keyword>
<name>A0A6P1M8H7_9FIRM</name>
<reference evidence="5 6" key="1">
    <citation type="submission" date="2020-01" db="EMBL/GenBank/DDBJ databases">
        <title>Genomic analysis of Aminipila sp. CBA3637.</title>
        <authorList>
            <person name="Kim Y.B."/>
            <person name="Roh S.W."/>
        </authorList>
    </citation>
    <scope>NUCLEOTIDE SEQUENCE [LARGE SCALE GENOMIC DNA]</scope>
    <source>
        <strain evidence="5 6">CBA3637</strain>
    </source>
</reference>
<dbReference type="PANTHER" id="PTHR42756:SF1">
    <property type="entry name" value="TRANSCRIPTIONAL REPRESSOR OF EMRAB OPERON"/>
    <property type="match status" value="1"/>
</dbReference>
<dbReference type="GO" id="GO:0003677">
    <property type="term" value="F:DNA binding"/>
    <property type="evidence" value="ECO:0007669"/>
    <property type="project" value="UniProtKB-KW"/>
</dbReference>
<protein>
    <submittedName>
        <fullName evidence="5">MarR family transcriptional regulator</fullName>
    </submittedName>
</protein>
<evidence type="ECO:0000256" key="1">
    <source>
        <dbReference type="ARBA" id="ARBA00023015"/>
    </source>
</evidence>
<keyword evidence="3" id="KW-0804">Transcription</keyword>
<dbReference type="PROSITE" id="PS50995">
    <property type="entry name" value="HTH_MARR_2"/>
    <property type="match status" value="1"/>
</dbReference>
<proteinExistence type="predicted"/>
<dbReference type="InterPro" id="IPR036388">
    <property type="entry name" value="WH-like_DNA-bd_sf"/>
</dbReference>